<dbReference type="Gene3D" id="1.10.1740.10">
    <property type="match status" value="1"/>
</dbReference>
<dbReference type="EMBL" id="FOGV01000001">
    <property type="protein sequence ID" value="SER40649.1"/>
    <property type="molecule type" value="Genomic_DNA"/>
</dbReference>
<dbReference type="InterPro" id="IPR013325">
    <property type="entry name" value="RNA_pol_sigma_r2"/>
</dbReference>
<organism evidence="8 9">
    <name type="scientific">Salisediminibacterium halotolerans</name>
    <dbReference type="NCBI Taxonomy" id="517425"/>
    <lineage>
        <taxon>Bacteria</taxon>
        <taxon>Bacillati</taxon>
        <taxon>Bacillota</taxon>
        <taxon>Bacilli</taxon>
        <taxon>Bacillales</taxon>
        <taxon>Bacillaceae</taxon>
        <taxon>Salisediminibacterium</taxon>
    </lineage>
</organism>
<dbReference type="Pfam" id="PF04542">
    <property type="entry name" value="Sigma70_r2"/>
    <property type="match status" value="1"/>
</dbReference>
<comment type="subunit">
    <text evidence="6">Interacts with RsgI.</text>
</comment>
<dbReference type="Proteomes" id="UP000199318">
    <property type="component" value="Unassembled WGS sequence"/>
</dbReference>
<dbReference type="InterPro" id="IPR007627">
    <property type="entry name" value="RNA_pol_sigma70_r2"/>
</dbReference>
<keyword evidence="2 6" id="KW-0805">Transcription regulation</keyword>
<evidence type="ECO:0000256" key="5">
    <source>
        <dbReference type="ARBA" id="ARBA00023163"/>
    </source>
</evidence>
<dbReference type="RefSeq" id="WP_093071488.1">
    <property type="nucleotide sequence ID" value="NZ_FOGV01000001.1"/>
</dbReference>
<feature type="domain" description="RNA polymerase sigma-70 region 2" evidence="7">
    <location>
        <begin position="30"/>
        <end position="101"/>
    </location>
</feature>
<proteinExistence type="inferred from homology"/>
<evidence type="ECO:0000313" key="8">
    <source>
        <dbReference type="EMBL" id="SER40649.1"/>
    </source>
</evidence>
<comment type="subcellular location">
    <subcellularLocation>
        <location evidence="6">Cytoplasm</location>
    </subcellularLocation>
</comment>
<dbReference type="InterPro" id="IPR014244">
    <property type="entry name" value="RNA_pol_sigma-I"/>
</dbReference>
<keyword evidence="6" id="KW-0346">Stress response</keyword>
<dbReference type="OrthoDB" id="3190733at2"/>
<name>A0A1H9NYI5_9BACI</name>
<dbReference type="GO" id="GO:0016987">
    <property type="term" value="F:sigma factor activity"/>
    <property type="evidence" value="ECO:0007669"/>
    <property type="project" value="UniProtKB-UniRule"/>
</dbReference>
<keyword evidence="3 6" id="KW-0731">Sigma factor</keyword>
<evidence type="ECO:0000313" key="9">
    <source>
        <dbReference type="Proteomes" id="UP000199318"/>
    </source>
</evidence>
<evidence type="ECO:0000256" key="1">
    <source>
        <dbReference type="ARBA" id="ARBA00022490"/>
    </source>
</evidence>
<sequence>MKEHLFNSSTESIVEFIQNNACEETENQFIKEHLSFIRTSVSQLCKRNVEAGKDDEFSVALIGFSEAIYQYDSQKGGRFLTFARIVMRRRVIDFIRFEQRRKMSLSLDYKRDDMEHLENQIEAYACCSQFKEQEDHLNRHEEFVHFIAKLKRFGIQADDVISECPKHFDARENMLHIAEIIVKDDQLKGELFTKKRLPINKLMAYISMSRKTIERNRKYLIALVLVLQENYVYLKEYVKRQTYLTVEGFNEAKQGSAASLA</sequence>
<comment type="activity regulation">
    <text evidence="6">Negatively regulated by the anti-sigma-I factor RsgI.</text>
</comment>
<dbReference type="GO" id="GO:0006352">
    <property type="term" value="P:DNA-templated transcription initiation"/>
    <property type="evidence" value="ECO:0007669"/>
    <property type="project" value="UniProtKB-UniRule"/>
</dbReference>
<dbReference type="GO" id="GO:0005737">
    <property type="term" value="C:cytoplasm"/>
    <property type="evidence" value="ECO:0007669"/>
    <property type="project" value="UniProtKB-SubCell"/>
</dbReference>
<dbReference type="PIRSF" id="PIRSF038953">
    <property type="entry name" value="SigI"/>
    <property type="match status" value="1"/>
</dbReference>
<evidence type="ECO:0000256" key="4">
    <source>
        <dbReference type="ARBA" id="ARBA00023125"/>
    </source>
</evidence>
<evidence type="ECO:0000259" key="7">
    <source>
        <dbReference type="Pfam" id="PF04542"/>
    </source>
</evidence>
<gene>
    <name evidence="6" type="primary">sigI</name>
    <name evidence="8" type="ORF">SAMN05444126_10111</name>
</gene>
<accession>A0A1H9NYI5</accession>
<keyword evidence="9" id="KW-1185">Reference proteome</keyword>
<keyword evidence="5 6" id="KW-0804">Transcription</keyword>
<protein>
    <recommendedName>
        <fullName evidence="6">RNA polymerase sigma factor SigI</fullName>
    </recommendedName>
</protein>
<dbReference type="STRING" id="1464123.SAMN05444126_10111"/>
<dbReference type="HAMAP" id="MF_02064">
    <property type="entry name" value="Sigma70_SigI"/>
    <property type="match status" value="1"/>
</dbReference>
<feature type="short sequence motif" description="Polymerase core binding" evidence="6">
    <location>
        <begin position="55"/>
        <end position="68"/>
    </location>
</feature>
<dbReference type="NCBIfam" id="TIGR02895">
    <property type="entry name" value="spore_sigI"/>
    <property type="match status" value="1"/>
</dbReference>
<evidence type="ECO:0000256" key="6">
    <source>
        <dbReference type="HAMAP-Rule" id="MF_02064"/>
    </source>
</evidence>
<comment type="function">
    <text evidence="6">Sigma factors are initiation factors that promote the attachment of RNA polymerase to specific initiation sites and are then released.</text>
</comment>
<reference evidence="9" key="1">
    <citation type="submission" date="2016-10" db="EMBL/GenBank/DDBJ databases">
        <authorList>
            <person name="de Groot N.N."/>
        </authorList>
    </citation>
    <scope>NUCLEOTIDE SEQUENCE [LARGE SCALE GENOMIC DNA]</scope>
    <source>
        <strain evidence="9">10nlg</strain>
    </source>
</reference>
<comment type="caution">
    <text evidence="8">The sequence shown here is derived from an EMBL/GenBank/DDBJ whole genome shotgun (WGS) entry which is preliminary data.</text>
</comment>
<dbReference type="SUPFAM" id="SSF88946">
    <property type="entry name" value="Sigma2 domain of RNA polymerase sigma factors"/>
    <property type="match status" value="1"/>
</dbReference>
<dbReference type="AlphaFoldDB" id="A0A1H9NYI5"/>
<feature type="DNA-binding region" description="H-T-H motif" evidence="6">
    <location>
        <begin position="199"/>
        <end position="218"/>
    </location>
</feature>
<evidence type="ECO:0000256" key="2">
    <source>
        <dbReference type="ARBA" id="ARBA00023015"/>
    </source>
</evidence>
<evidence type="ECO:0000256" key="3">
    <source>
        <dbReference type="ARBA" id="ARBA00023082"/>
    </source>
</evidence>
<dbReference type="GO" id="GO:0003677">
    <property type="term" value="F:DNA binding"/>
    <property type="evidence" value="ECO:0007669"/>
    <property type="project" value="UniProtKB-UniRule"/>
</dbReference>
<comment type="similarity">
    <text evidence="6">Belongs to the sigma-70 factor family. SigI subfamily.</text>
</comment>
<keyword evidence="4 6" id="KW-0238">DNA-binding</keyword>
<keyword evidence="1 6" id="KW-0963">Cytoplasm</keyword>